<dbReference type="CDD" id="cd02204">
    <property type="entry name" value="PurL_repeat2"/>
    <property type="match status" value="1"/>
</dbReference>
<sequence>MTILQYYRKVHNLPIRELNKVSHLRLISNDICDVQIEQCYYIDVGEHTNLSTDELRKLEWLLMDPLDQTGLSQNKCLEKKSNSILIEIGPRLNFSTPFSSNVLSICKSINLNFIKRLEKSTRYLIIFLNDKLTTELNDQLTSTLYDKMTETIYSSPLQSFNSKDIKESWYEVDILGRGIEAMIEVNKKLGLAFDEWDIENYTKMFLKSNRNPTTVECFDLAQSNSEHSRHWFFKGELIINGESIKNSLLDMIIETQHFSNPNNVIKFNDNSSAINGFKVKQIKPLMTTGPSSYTSELLNLNLVFTAETHNFPTGVEPFSGASTGTGGRIRDVQAVGRGGFCIAASAAYCVGNLSIPGYNLPWEDKSFIYPTNFASPLRILIEASNGASDYGNKFGEPVICGFVRSFGLVVNNERREWIKPIMFTGGLGTMLAEYTNKIAPYEGLQVVKIGGPVYRIGLGGSSASSFEVQGVNKTSLEFEAVQRGDPEMEQKMNRVVRACIENPGYNPILSIHDQGAGGNGNVLKEIVEPAGAIIYANKFELGDHTINSLELWGAEYQENNAILCDKKDLKMLNKISIRERCPVLPVGIVTNNGKVILTEDDNFISENGNHPVNLDLDMILSKVPRKVFSQSWQPKTNLPIILPNLTVVDALDRVLKLPSVASKRYLTNKVDRSVTGQIAQQQCVGPLHTPLSDVAVTVISLFDTVGIATSIGEQPIKGLLSADVGARMAVAESLTNLVFAPISCLEDVKCSGNWMWPAKLPGEGAELFYACKAMCEVMKQLGIAIDGGKDSLSMAAKVGEVNIKAPGSIVISTYVPCVDVRLVITPDLKGPRQSHENREESYLVFVDLSGGLRRLGGSALAQCYGQLGNSAPDLDDPNMLKKAFKTIQKLIKSQKLLSGHDISDGGLITCLLEMAFGGYCGFHVDLSNIKHASCVNNIEILFAEECGWVLEVDVKYIDEVLLELDTLAYVIGRTSTYGNQSRIIVENSGTVILDVKLTDVFKMWERTSYELEKIQSNVLTAEEEFKSLENRIGPIYYFNFELNKPLVIPDVSLKVAVIREEGTNGDREMSAALFMAGFEVWDITVQDLLNETVDILQFKGLIFPGGFSYGDVLGSAKGWAASLAFHANIKTALEIFMSKKDTFSLGVCNGCQLMCSLGIVGKMNENNSLNIDNPPVIMCHNKSGRYESRFSTIKVNPSKAILFKDMEESILGVWIAHGEGQFEFRNEYIKNSLITNNCIPITYVDDQNMPTENYPMNPNGSSGGIAGVCSFDGRHLALMPHPERSIFTWQWPYTYGLDESKENNHAPWMQMFYNAYQWCSQKLV</sequence>
<feature type="domain" description="PurM-like C-terminal" evidence="14">
    <location>
        <begin position="853"/>
        <end position="974"/>
    </location>
</feature>
<evidence type="ECO:0000256" key="1">
    <source>
        <dbReference type="ARBA" id="ARBA00004920"/>
    </source>
</evidence>
<dbReference type="InterPro" id="IPR040707">
    <property type="entry name" value="FGAR-AT_N"/>
</dbReference>
<dbReference type="GO" id="GO:0016740">
    <property type="term" value="F:transferase activity"/>
    <property type="evidence" value="ECO:0007669"/>
    <property type="project" value="UniProtKB-KW"/>
</dbReference>
<evidence type="ECO:0000256" key="2">
    <source>
        <dbReference type="ARBA" id="ARBA00008608"/>
    </source>
</evidence>
<dbReference type="PANTHER" id="PTHR10099">
    <property type="entry name" value="PHOSPHORIBOSYLFORMYLGLYCINAMIDINE SYNTHASE"/>
    <property type="match status" value="1"/>
</dbReference>
<dbReference type="GO" id="GO:0046872">
    <property type="term" value="F:metal ion binding"/>
    <property type="evidence" value="ECO:0007669"/>
    <property type="project" value="UniProtKB-KW"/>
</dbReference>
<dbReference type="GO" id="GO:0005524">
    <property type="term" value="F:ATP binding"/>
    <property type="evidence" value="ECO:0007669"/>
    <property type="project" value="UniProtKB-KW"/>
</dbReference>
<dbReference type="OrthoDB" id="6666987at2759"/>
<evidence type="ECO:0000313" key="19">
    <source>
        <dbReference type="Proteomes" id="UP000325440"/>
    </source>
</evidence>
<dbReference type="SUPFAM" id="SSF82697">
    <property type="entry name" value="PurS-like"/>
    <property type="match status" value="1"/>
</dbReference>
<dbReference type="GO" id="GO:0005737">
    <property type="term" value="C:cytoplasm"/>
    <property type="evidence" value="ECO:0007669"/>
    <property type="project" value="TreeGrafter"/>
</dbReference>
<evidence type="ECO:0000256" key="8">
    <source>
        <dbReference type="ARBA" id="ARBA00022840"/>
    </source>
</evidence>
<dbReference type="InterPro" id="IPR036676">
    <property type="entry name" value="PurM-like_C_sf"/>
</dbReference>
<dbReference type="Proteomes" id="UP000325440">
    <property type="component" value="Unassembled WGS sequence"/>
</dbReference>
<organism evidence="18 19">
    <name type="scientific">Cinara cedri</name>
    <dbReference type="NCBI Taxonomy" id="506608"/>
    <lineage>
        <taxon>Eukaryota</taxon>
        <taxon>Metazoa</taxon>
        <taxon>Ecdysozoa</taxon>
        <taxon>Arthropoda</taxon>
        <taxon>Hexapoda</taxon>
        <taxon>Insecta</taxon>
        <taxon>Pterygota</taxon>
        <taxon>Neoptera</taxon>
        <taxon>Paraneoptera</taxon>
        <taxon>Hemiptera</taxon>
        <taxon>Sternorrhyncha</taxon>
        <taxon>Aphidomorpha</taxon>
        <taxon>Aphidoidea</taxon>
        <taxon>Aphididae</taxon>
        <taxon>Lachninae</taxon>
        <taxon>Cinara</taxon>
    </lineage>
</organism>
<keyword evidence="18" id="KW-0808">Transferase</keyword>
<dbReference type="UniPathway" id="UPA00074">
    <property type="reaction ID" value="UER00128"/>
</dbReference>
<feature type="domain" description="Phosphoribosylformylglycinamidine synthase N-terminal" evidence="16">
    <location>
        <begin position="38"/>
        <end position="155"/>
    </location>
</feature>
<evidence type="ECO:0000256" key="5">
    <source>
        <dbReference type="ARBA" id="ARBA00022723"/>
    </source>
</evidence>
<dbReference type="FunFam" id="1.10.8.750:FF:000001">
    <property type="entry name" value="Putative phosphoribosylformylglycinamidine synthase"/>
    <property type="match status" value="1"/>
</dbReference>
<evidence type="ECO:0000256" key="6">
    <source>
        <dbReference type="ARBA" id="ARBA00022741"/>
    </source>
</evidence>
<evidence type="ECO:0000256" key="4">
    <source>
        <dbReference type="ARBA" id="ARBA00022598"/>
    </source>
</evidence>
<evidence type="ECO:0000259" key="17">
    <source>
        <dbReference type="Pfam" id="PF22689"/>
    </source>
</evidence>
<evidence type="ECO:0000256" key="7">
    <source>
        <dbReference type="ARBA" id="ARBA00022755"/>
    </source>
</evidence>
<dbReference type="GO" id="GO:0006189">
    <property type="term" value="P:'de novo' IMP biosynthetic process"/>
    <property type="evidence" value="ECO:0007669"/>
    <property type="project" value="UniProtKB-UniPathway"/>
</dbReference>
<dbReference type="Gene3D" id="3.30.1330.10">
    <property type="entry name" value="PurM-like, N-terminal domain"/>
    <property type="match status" value="2"/>
</dbReference>
<reference evidence="18 19" key="1">
    <citation type="submission" date="2019-08" db="EMBL/GenBank/DDBJ databases">
        <authorList>
            <person name="Alioto T."/>
            <person name="Alioto T."/>
            <person name="Gomez Garrido J."/>
        </authorList>
    </citation>
    <scope>NUCLEOTIDE SEQUENCE [LARGE SCALE GENOMIC DNA]</scope>
</reference>
<keyword evidence="7" id="KW-0658">Purine biosynthesis</keyword>
<dbReference type="SUPFAM" id="SSF55326">
    <property type="entry name" value="PurM N-terminal domain-like"/>
    <property type="match status" value="2"/>
</dbReference>
<keyword evidence="9" id="KW-0460">Magnesium</keyword>
<name>A0A5E4LY00_9HEMI</name>
<dbReference type="Pfam" id="PF18072">
    <property type="entry name" value="FGAR-AT_linker"/>
    <property type="match status" value="1"/>
</dbReference>
<dbReference type="EMBL" id="CABPRJ010000002">
    <property type="protein sequence ID" value="VVC24404.1"/>
    <property type="molecule type" value="Genomic_DNA"/>
</dbReference>
<accession>A0A5E4LY00</accession>
<evidence type="ECO:0000259" key="15">
    <source>
        <dbReference type="Pfam" id="PF18072"/>
    </source>
</evidence>
<dbReference type="InterPro" id="IPR036604">
    <property type="entry name" value="PurS-like_sf"/>
</dbReference>
<dbReference type="FunFam" id="3.30.1330.10:FF:000026">
    <property type="entry name" value="phosphoribosylformylglycinamidine synthase"/>
    <property type="match status" value="1"/>
</dbReference>
<comment type="similarity">
    <text evidence="2">In the N-terminal section; belongs to the FGAMS family.</text>
</comment>
<dbReference type="HAMAP" id="MF_00419">
    <property type="entry name" value="PurL_1"/>
    <property type="match status" value="1"/>
</dbReference>
<dbReference type="Pfam" id="PF18076">
    <property type="entry name" value="FGAR-AT_N"/>
    <property type="match status" value="1"/>
</dbReference>
<evidence type="ECO:0000256" key="9">
    <source>
        <dbReference type="ARBA" id="ARBA00022842"/>
    </source>
</evidence>
<keyword evidence="19" id="KW-1185">Reference proteome</keyword>
<dbReference type="EC" id="6.3.5.3" evidence="3"/>
<dbReference type="PROSITE" id="PS51273">
    <property type="entry name" value="GATASE_TYPE_1"/>
    <property type="match status" value="1"/>
</dbReference>
<dbReference type="CDD" id="cd02203">
    <property type="entry name" value="PurL_repeat1"/>
    <property type="match status" value="1"/>
</dbReference>
<dbReference type="Gene3D" id="1.10.8.750">
    <property type="entry name" value="Phosphoribosylformylglycinamidine synthase, linker domain"/>
    <property type="match status" value="1"/>
</dbReference>
<dbReference type="GO" id="GO:0004642">
    <property type="term" value="F:phosphoribosylformylglycinamidine synthase activity"/>
    <property type="evidence" value="ECO:0007669"/>
    <property type="project" value="UniProtKB-EC"/>
</dbReference>
<feature type="domain" description="PurM-like C-terminal" evidence="14">
    <location>
        <begin position="443"/>
        <end position="597"/>
    </location>
</feature>
<dbReference type="SMART" id="SM01211">
    <property type="entry name" value="GATase_5"/>
    <property type="match status" value="1"/>
</dbReference>
<dbReference type="CDD" id="cd01740">
    <property type="entry name" value="GATase1_FGAR_AT"/>
    <property type="match status" value="1"/>
</dbReference>
<evidence type="ECO:0000259" key="14">
    <source>
        <dbReference type="Pfam" id="PF02769"/>
    </source>
</evidence>
<dbReference type="InterPro" id="IPR041609">
    <property type="entry name" value="PurL_linker"/>
</dbReference>
<dbReference type="InterPro" id="IPR055181">
    <property type="entry name" value="FGAR-AT_PurM_N-like"/>
</dbReference>
<dbReference type="NCBIfam" id="TIGR01735">
    <property type="entry name" value="FGAM_synt"/>
    <property type="match status" value="1"/>
</dbReference>
<dbReference type="SUPFAM" id="SSF109736">
    <property type="entry name" value="FGAM synthase PurL, linker domain"/>
    <property type="match status" value="1"/>
</dbReference>
<dbReference type="InterPro" id="IPR010918">
    <property type="entry name" value="PurM-like_C_dom"/>
</dbReference>
<keyword evidence="10 18" id="KW-0315">Glutamine amidotransferase</keyword>
<dbReference type="SUPFAM" id="SSF56042">
    <property type="entry name" value="PurM C-terminal domain-like"/>
    <property type="match status" value="2"/>
</dbReference>
<evidence type="ECO:0000256" key="11">
    <source>
        <dbReference type="ARBA" id="ARBA00029823"/>
    </source>
</evidence>
<dbReference type="NCBIfam" id="NF003672">
    <property type="entry name" value="PRK05297.1"/>
    <property type="match status" value="1"/>
</dbReference>
<dbReference type="Pfam" id="PF13507">
    <property type="entry name" value="GATase_5"/>
    <property type="match status" value="1"/>
</dbReference>
<dbReference type="FunFam" id="3.30.1330.10:FF:000007">
    <property type="entry name" value="Phosphoribosylformylglycinamidine synthase, putative"/>
    <property type="match status" value="1"/>
</dbReference>
<keyword evidence="5" id="KW-0479">Metal-binding</keyword>
<dbReference type="Pfam" id="PF02769">
    <property type="entry name" value="AIRS_C"/>
    <property type="match status" value="2"/>
</dbReference>
<evidence type="ECO:0000256" key="12">
    <source>
        <dbReference type="ARBA" id="ARBA00032632"/>
    </source>
</evidence>
<evidence type="ECO:0000256" key="13">
    <source>
        <dbReference type="ARBA" id="ARBA00071729"/>
    </source>
</evidence>
<dbReference type="InterPro" id="IPR010073">
    <property type="entry name" value="PurL_large"/>
</dbReference>
<gene>
    <name evidence="18" type="ORF">CINCED_3A012648</name>
</gene>
<evidence type="ECO:0000256" key="10">
    <source>
        <dbReference type="ARBA" id="ARBA00022962"/>
    </source>
</evidence>
<dbReference type="PANTHER" id="PTHR10099:SF1">
    <property type="entry name" value="PHOSPHORIBOSYLFORMYLGLYCINAMIDINE SYNTHASE"/>
    <property type="match status" value="1"/>
</dbReference>
<protein>
    <recommendedName>
        <fullName evidence="13">Phosphoribosylformylglycinamidine synthase</fullName>
        <ecNumber evidence="3">6.3.5.3</ecNumber>
    </recommendedName>
    <alternativeName>
        <fullName evidence="12">Formylglycinamide ribonucleotide amidotransferase</fullName>
    </alternativeName>
    <alternativeName>
        <fullName evidence="11">Formylglycinamide ribotide amidotransferase</fullName>
    </alternativeName>
</protein>
<dbReference type="Pfam" id="PF22689">
    <property type="entry name" value="FGAR-AT_PurM_N-like"/>
    <property type="match status" value="1"/>
</dbReference>
<proteinExistence type="inferred from homology"/>
<comment type="pathway">
    <text evidence="1">Purine metabolism; IMP biosynthesis via de novo pathway; 5-amino-1-(5-phospho-D-ribosyl)imidazole from N(2)-formyl-N(1)-(5-phospho-D-ribosyl)glycinamide: step 1/2.</text>
</comment>
<keyword evidence="4" id="KW-0436">Ligase</keyword>
<dbReference type="SUPFAM" id="SSF52317">
    <property type="entry name" value="Class I glutamine amidotransferase-like"/>
    <property type="match status" value="1"/>
</dbReference>
<keyword evidence="8" id="KW-0067">ATP-binding</keyword>
<evidence type="ECO:0000256" key="3">
    <source>
        <dbReference type="ARBA" id="ARBA00012747"/>
    </source>
</evidence>
<dbReference type="Gene3D" id="3.90.650.10">
    <property type="entry name" value="PurM-like C-terminal domain"/>
    <property type="match status" value="2"/>
</dbReference>
<dbReference type="InterPro" id="IPR036921">
    <property type="entry name" value="PurM-like_N_sf"/>
</dbReference>
<dbReference type="Gene3D" id="3.40.50.880">
    <property type="match status" value="1"/>
</dbReference>
<feature type="domain" description="Phosphoribosylformylglycinamidine synthase linker" evidence="15">
    <location>
        <begin position="184"/>
        <end position="230"/>
    </location>
</feature>
<dbReference type="InterPro" id="IPR029062">
    <property type="entry name" value="Class_I_gatase-like"/>
</dbReference>
<evidence type="ECO:0000313" key="18">
    <source>
        <dbReference type="EMBL" id="VVC24404.1"/>
    </source>
</evidence>
<keyword evidence="6" id="KW-0547">Nucleotide-binding</keyword>
<feature type="domain" description="FGAR-AT PurM N-terminal-like" evidence="17">
    <location>
        <begin position="662"/>
        <end position="815"/>
    </location>
</feature>
<evidence type="ECO:0000259" key="16">
    <source>
        <dbReference type="Pfam" id="PF18076"/>
    </source>
</evidence>